<evidence type="ECO:0000256" key="4">
    <source>
        <dbReference type="ARBA" id="ARBA00022723"/>
    </source>
</evidence>
<dbReference type="EMBL" id="CP126114">
    <property type="protein sequence ID" value="WHY87839.1"/>
    <property type="molecule type" value="Genomic_DNA"/>
</dbReference>
<organism evidence="13 14">
    <name type="scientific">Neobacillus novalis</name>
    <dbReference type="NCBI Taxonomy" id="220687"/>
    <lineage>
        <taxon>Bacteria</taxon>
        <taxon>Bacillati</taxon>
        <taxon>Bacillota</taxon>
        <taxon>Bacilli</taxon>
        <taxon>Bacillales</taxon>
        <taxon>Bacillaceae</taxon>
        <taxon>Neobacillus</taxon>
    </lineage>
</organism>
<feature type="transmembrane region" description="Helical" evidence="9">
    <location>
        <begin position="152"/>
        <end position="173"/>
    </location>
</feature>
<evidence type="ECO:0000256" key="2">
    <source>
        <dbReference type="ARBA" id="ARBA00022475"/>
    </source>
</evidence>
<accession>A0AA95SCK5</accession>
<evidence type="ECO:0000313" key="13">
    <source>
        <dbReference type="EMBL" id="WHY87839.1"/>
    </source>
</evidence>
<dbReference type="RefSeq" id="WP_082804836.1">
    <property type="nucleotide sequence ID" value="NZ_CP126114.1"/>
</dbReference>
<dbReference type="AlphaFoldDB" id="A0AA95SCK5"/>
<feature type="transmembrane region" description="Helical" evidence="9">
    <location>
        <begin position="378"/>
        <end position="397"/>
    </location>
</feature>
<keyword evidence="7" id="KW-0186">Copper</keyword>
<proteinExistence type="predicted"/>
<dbReference type="InterPro" id="IPR014756">
    <property type="entry name" value="Ig_E-set"/>
</dbReference>
<dbReference type="Pfam" id="PF05425">
    <property type="entry name" value="CopD"/>
    <property type="match status" value="1"/>
</dbReference>
<dbReference type="GO" id="GO:0046688">
    <property type="term" value="P:response to copper ion"/>
    <property type="evidence" value="ECO:0007669"/>
    <property type="project" value="InterPro"/>
</dbReference>
<evidence type="ECO:0000259" key="10">
    <source>
        <dbReference type="Pfam" id="PF04234"/>
    </source>
</evidence>
<evidence type="ECO:0000256" key="1">
    <source>
        <dbReference type="ARBA" id="ARBA00004651"/>
    </source>
</evidence>
<dbReference type="Pfam" id="PF04234">
    <property type="entry name" value="CopC"/>
    <property type="match status" value="1"/>
</dbReference>
<keyword evidence="3 9" id="KW-0812">Transmembrane</keyword>
<dbReference type="InterPro" id="IPR014755">
    <property type="entry name" value="Cu-Rt/internalin_Ig-like"/>
</dbReference>
<dbReference type="InterPro" id="IPR032693">
    <property type="entry name" value="YtkA-like_dom"/>
</dbReference>
<dbReference type="InterPro" id="IPR007348">
    <property type="entry name" value="CopC_dom"/>
</dbReference>
<keyword evidence="4" id="KW-0479">Metal-binding</keyword>
<dbReference type="PANTHER" id="PTHR34820">
    <property type="entry name" value="INNER MEMBRANE PROTEIN YEBZ"/>
    <property type="match status" value="1"/>
</dbReference>
<dbReference type="KEGG" id="nnv:QNH39_08415"/>
<evidence type="ECO:0000256" key="5">
    <source>
        <dbReference type="ARBA" id="ARBA00022729"/>
    </source>
</evidence>
<reference evidence="13" key="1">
    <citation type="submission" date="2023-05" db="EMBL/GenBank/DDBJ databases">
        <title>Comparative genomics of Bacillaceae isolates and their secondary metabolite potential.</title>
        <authorList>
            <person name="Song L."/>
            <person name="Nielsen L.J."/>
            <person name="Mohite O."/>
            <person name="Xu X."/>
            <person name="Weber T."/>
            <person name="Kovacs A.T."/>
        </authorList>
    </citation>
    <scope>NUCLEOTIDE SEQUENCE</scope>
    <source>
        <strain evidence="13">XLM17</strain>
    </source>
</reference>
<keyword evidence="5" id="KW-0732">Signal</keyword>
<feature type="transmembrane region" description="Helical" evidence="9">
    <location>
        <begin position="239"/>
        <end position="258"/>
    </location>
</feature>
<feature type="domain" description="Copper resistance protein D" evidence="11">
    <location>
        <begin position="337"/>
        <end position="428"/>
    </location>
</feature>
<feature type="transmembrane region" description="Helical" evidence="9">
    <location>
        <begin position="304"/>
        <end position="323"/>
    </location>
</feature>
<protein>
    <submittedName>
        <fullName evidence="13">Copper resistance protein CopC</fullName>
    </submittedName>
</protein>
<dbReference type="GO" id="GO:0005886">
    <property type="term" value="C:plasma membrane"/>
    <property type="evidence" value="ECO:0007669"/>
    <property type="project" value="UniProtKB-SubCell"/>
</dbReference>
<keyword evidence="2" id="KW-1003">Cell membrane</keyword>
<evidence type="ECO:0000256" key="6">
    <source>
        <dbReference type="ARBA" id="ARBA00022989"/>
    </source>
</evidence>
<feature type="domain" description="CopC" evidence="10">
    <location>
        <begin position="28"/>
        <end position="124"/>
    </location>
</feature>
<dbReference type="GO" id="GO:0005507">
    <property type="term" value="F:copper ion binding"/>
    <property type="evidence" value="ECO:0007669"/>
    <property type="project" value="InterPro"/>
</dbReference>
<dbReference type="InterPro" id="IPR032694">
    <property type="entry name" value="CopC/D"/>
</dbReference>
<name>A0AA95SCK5_9BACI</name>
<evidence type="ECO:0000256" key="9">
    <source>
        <dbReference type="SAM" id="Phobius"/>
    </source>
</evidence>
<comment type="subcellular location">
    <subcellularLocation>
        <location evidence="1">Cell membrane</location>
        <topology evidence="1">Multi-pass membrane protein</topology>
    </subcellularLocation>
</comment>
<feature type="domain" description="YtkA-like" evidence="12">
    <location>
        <begin position="452"/>
        <end position="529"/>
    </location>
</feature>
<evidence type="ECO:0000313" key="14">
    <source>
        <dbReference type="Proteomes" id="UP001178288"/>
    </source>
</evidence>
<dbReference type="SUPFAM" id="SSF81296">
    <property type="entry name" value="E set domains"/>
    <property type="match status" value="1"/>
</dbReference>
<dbReference type="PANTHER" id="PTHR34820:SF4">
    <property type="entry name" value="INNER MEMBRANE PROTEIN YEBZ"/>
    <property type="match status" value="1"/>
</dbReference>
<sequence length="549" mass="60912">MNLKIKFGTFIMIISLFLFLFPTIFSAHAYIKKSTPLEDEILEKAPSEVMIQFNETIQPAFNSIKVFDSQGNRVDKENGGVDPSQPAILKSGLKPNLPDGTYRIKWKAVSSDGHPVQGVIGFQIGTEGKDSNVGLNETTGYTPKADLIIIRWLQYISNACYLGLLFFYMLIVPKAIHDNRLVNKTFLEGIITSFVALFLSILLSLPLEATIESGLPWNEVLSIQFLENIIVNTTFGQTWIFQAAILLTLGLITSFIWMAEATKRIILWVCFCLGAGLLLTKALTSHAATQTNPLLSISMDFFHLLAASVWVGSLIGFVALLALRKNTETKEYYFLMIKRFSKWGIILVLLLTLTGVFGSLLHVPNASTLIQTDYGKVLSSKVILFLLMLILAAVNFIKGKRDKNKGLKVSLWGELSVGLVILVLSVVLTNLPTAMQSPGPFKETKTLNNGNQVTLRATPNIAGENLFEVSLKDRQGRAIKDVEQIHLTFTMLDMDMGEETVDLKKVAEGKYKVQGLHFSMAGDWNIHVHVLTNSLESIDTDFRCLVGSQ</sequence>
<dbReference type="GO" id="GO:0006825">
    <property type="term" value="P:copper ion transport"/>
    <property type="evidence" value="ECO:0007669"/>
    <property type="project" value="InterPro"/>
</dbReference>
<dbReference type="Proteomes" id="UP001178288">
    <property type="component" value="Chromosome"/>
</dbReference>
<dbReference type="Pfam" id="PF13115">
    <property type="entry name" value="YtkA"/>
    <property type="match status" value="1"/>
</dbReference>
<keyword evidence="14" id="KW-1185">Reference proteome</keyword>
<feature type="transmembrane region" description="Helical" evidence="9">
    <location>
        <begin position="185"/>
        <end position="207"/>
    </location>
</feature>
<dbReference type="InterPro" id="IPR008457">
    <property type="entry name" value="Cu-R_CopD_dom"/>
</dbReference>
<feature type="transmembrane region" description="Helical" evidence="9">
    <location>
        <begin position="265"/>
        <end position="284"/>
    </location>
</feature>
<feature type="transmembrane region" description="Helical" evidence="9">
    <location>
        <begin position="343"/>
        <end position="363"/>
    </location>
</feature>
<keyword evidence="6 9" id="KW-1133">Transmembrane helix</keyword>
<evidence type="ECO:0000256" key="7">
    <source>
        <dbReference type="ARBA" id="ARBA00023008"/>
    </source>
</evidence>
<evidence type="ECO:0000256" key="8">
    <source>
        <dbReference type="ARBA" id="ARBA00023136"/>
    </source>
</evidence>
<feature type="transmembrane region" description="Helical" evidence="9">
    <location>
        <begin position="409"/>
        <end position="428"/>
    </location>
</feature>
<evidence type="ECO:0000259" key="11">
    <source>
        <dbReference type="Pfam" id="PF05425"/>
    </source>
</evidence>
<gene>
    <name evidence="13" type="ORF">QNH39_08415</name>
</gene>
<evidence type="ECO:0000256" key="3">
    <source>
        <dbReference type="ARBA" id="ARBA00022692"/>
    </source>
</evidence>
<dbReference type="GO" id="GO:0042597">
    <property type="term" value="C:periplasmic space"/>
    <property type="evidence" value="ECO:0007669"/>
    <property type="project" value="InterPro"/>
</dbReference>
<keyword evidence="8 9" id="KW-0472">Membrane</keyword>
<dbReference type="Gene3D" id="2.60.40.1220">
    <property type="match status" value="1"/>
</dbReference>
<evidence type="ECO:0000259" key="12">
    <source>
        <dbReference type="Pfam" id="PF13115"/>
    </source>
</evidence>